<feature type="region of interest" description="Disordered" evidence="1">
    <location>
        <begin position="1"/>
        <end position="30"/>
    </location>
</feature>
<feature type="compositionally biased region" description="Low complexity" evidence="1">
    <location>
        <begin position="1"/>
        <end position="10"/>
    </location>
</feature>
<protein>
    <recommendedName>
        <fullName evidence="5">DUF4064 domain-containing protein</fullName>
    </recommendedName>
</protein>
<comment type="caution">
    <text evidence="3">The sequence shown here is derived from an EMBL/GenBank/DDBJ whole genome shotgun (WGS) entry which is preliminary data.</text>
</comment>
<evidence type="ECO:0000313" key="3">
    <source>
        <dbReference type="EMBL" id="MDN4600728.1"/>
    </source>
</evidence>
<evidence type="ECO:0000256" key="1">
    <source>
        <dbReference type="SAM" id="MobiDB-lite"/>
    </source>
</evidence>
<accession>A0ABT8J6M6</accession>
<dbReference type="EMBL" id="JAROCD010000003">
    <property type="protein sequence ID" value="MDN4600728.1"/>
    <property type="molecule type" value="Genomic_DNA"/>
</dbReference>
<feature type="transmembrane region" description="Helical" evidence="2">
    <location>
        <begin position="52"/>
        <end position="76"/>
    </location>
</feature>
<evidence type="ECO:0008006" key="5">
    <source>
        <dbReference type="Google" id="ProtNLM"/>
    </source>
</evidence>
<keyword evidence="2" id="KW-0812">Transmembrane</keyword>
<dbReference type="Proteomes" id="UP001174205">
    <property type="component" value="Unassembled WGS sequence"/>
</dbReference>
<dbReference type="RefSeq" id="WP_301245352.1">
    <property type="nucleotide sequence ID" value="NZ_JAROCD010000003.1"/>
</dbReference>
<keyword evidence="4" id="KW-1185">Reference proteome</keyword>
<proteinExistence type="predicted"/>
<feature type="transmembrane region" description="Helical" evidence="2">
    <location>
        <begin position="132"/>
        <end position="157"/>
    </location>
</feature>
<organism evidence="3 4">
    <name type="scientific">Paenibacillus vandeheii</name>
    <dbReference type="NCBI Taxonomy" id="3035917"/>
    <lineage>
        <taxon>Bacteria</taxon>
        <taxon>Bacillati</taxon>
        <taxon>Bacillota</taxon>
        <taxon>Bacilli</taxon>
        <taxon>Bacillales</taxon>
        <taxon>Paenibacillaceae</taxon>
        <taxon>Paenibacillus</taxon>
    </lineage>
</organism>
<evidence type="ECO:0000256" key="2">
    <source>
        <dbReference type="SAM" id="Phobius"/>
    </source>
</evidence>
<gene>
    <name evidence="3" type="ORF">P5G61_05780</name>
</gene>
<evidence type="ECO:0000313" key="4">
    <source>
        <dbReference type="Proteomes" id="UP001174205"/>
    </source>
</evidence>
<keyword evidence="2" id="KW-0472">Membrane</keyword>
<sequence>MDNHNNQNNNYPYQSGSGTDHSDPNHDNLFTPYPSALEDPPVGRLKHSGPGIASFVIGLVSIIGYMLTLFIATMAINSAIGIVTTPIQVEEIALHPAVVLASLAVLVCLILNLAGLILGVIGLVLKNRKKVFAIIGTILSGVMILAFAGLIIAGIYMV</sequence>
<keyword evidence="2" id="KW-1133">Transmembrane helix</keyword>
<reference evidence="3" key="1">
    <citation type="submission" date="2023-03" db="EMBL/GenBank/DDBJ databases">
        <title>MT1 and MT2 Draft Genomes of Novel Species.</title>
        <authorList>
            <person name="Venkateswaran K."/>
        </authorList>
    </citation>
    <scope>NUCLEOTIDE SEQUENCE</scope>
    <source>
        <strain evidence="3">F6_3S_P_1C</strain>
    </source>
</reference>
<feature type="transmembrane region" description="Helical" evidence="2">
    <location>
        <begin position="96"/>
        <end position="125"/>
    </location>
</feature>
<name>A0ABT8J6M6_9BACL</name>